<evidence type="ECO:0000313" key="2">
    <source>
        <dbReference type="EMBL" id="GLK54019.1"/>
    </source>
</evidence>
<reference evidence="2" key="1">
    <citation type="journal article" date="2014" name="Int. J. Syst. Evol. Microbiol.">
        <title>Complete genome sequence of Corynebacterium casei LMG S-19264T (=DSM 44701T), isolated from a smear-ripened cheese.</title>
        <authorList>
            <consortium name="US DOE Joint Genome Institute (JGI-PGF)"/>
            <person name="Walter F."/>
            <person name="Albersmeier A."/>
            <person name="Kalinowski J."/>
            <person name="Ruckert C."/>
        </authorList>
    </citation>
    <scope>NUCLEOTIDE SEQUENCE</scope>
    <source>
        <strain evidence="2">VKM B-1606</strain>
    </source>
</reference>
<dbReference type="AlphaFoldDB" id="A0A9W6IR39"/>
<feature type="compositionally biased region" description="Basic and acidic residues" evidence="1">
    <location>
        <begin position="1"/>
        <end position="14"/>
    </location>
</feature>
<organism evidence="2 3">
    <name type="scientific">Methylopila capsulata</name>
    <dbReference type="NCBI Taxonomy" id="61654"/>
    <lineage>
        <taxon>Bacteria</taxon>
        <taxon>Pseudomonadati</taxon>
        <taxon>Pseudomonadota</taxon>
        <taxon>Alphaproteobacteria</taxon>
        <taxon>Hyphomicrobiales</taxon>
        <taxon>Methylopilaceae</taxon>
        <taxon>Methylopila</taxon>
    </lineage>
</organism>
<protein>
    <submittedName>
        <fullName evidence="2">Uncharacterized protein</fullName>
    </submittedName>
</protein>
<sequence length="267" mass="30393">MNSLDMHDSTEKPNDPLAEGFCNPPDGVTEPCLTYIARVMELRDFVGFFFNFVKTSVALGGLVPQDARTQADVKAFAVLRYDYSKHRPFVNQIMLSRAIESFDLYLTTTLRDIFLARPEMLKSEGSIDIASVIEAGSYDELILRISERKIHDLSYKSLGELRKFIQSRTGIDLFHNDASFEMTVLASEVRNLIAHNDCVVNDIFRARIKRVSSQLDVSETGRVQITDEWLRRASYTLDGIVFRFDQLAAEKFALQTVNRMGAFILRT</sequence>
<name>A0A9W6IR39_9HYPH</name>
<comment type="caution">
    <text evidence="2">The sequence shown here is derived from an EMBL/GenBank/DDBJ whole genome shotgun (WGS) entry which is preliminary data.</text>
</comment>
<evidence type="ECO:0000256" key="1">
    <source>
        <dbReference type="SAM" id="MobiDB-lite"/>
    </source>
</evidence>
<proteinExistence type="predicted"/>
<dbReference type="Proteomes" id="UP001143400">
    <property type="component" value="Unassembled WGS sequence"/>
</dbReference>
<gene>
    <name evidence="2" type="ORF">GCM10008170_00380</name>
</gene>
<dbReference type="EMBL" id="BSFF01000001">
    <property type="protein sequence ID" value="GLK54019.1"/>
    <property type="molecule type" value="Genomic_DNA"/>
</dbReference>
<feature type="region of interest" description="Disordered" evidence="1">
    <location>
        <begin position="1"/>
        <end position="22"/>
    </location>
</feature>
<evidence type="ECO:0000313" key="3">
    <source>
        <dbReference type="Proteomes" id="UP001143400"/>
    </source>
</evidence>
<accession>A0A9W6IR39</accession>
<reference evidence="2" key="2">
    <citation type="submission" date="2023-01" db="EMBL/GenBank/DDBJ databases">
        <authorList>
            <person name="Sun Q."/>
            <person name="Evtushenko L."/>
        </authorList>
    </citation>
    <scope>NUCLEOTIDE SEQUENCE</scope>
    <source>
        <strain evidence="2">VKM B-1606</strain>
    </source>
</reference>